<evidence type="ECO:0000313" key="5">
    <source>
        <dbReference type="EMBL" id="KAJ4377808.1"/>
    </source>
</evidence>
<dbReference type="AlphaFoldDB" id="A0A9W8YHV4"/>
<evidence type="ECO:0000313" key="6">
    <source>
        <dbReference type="Proteomes" id="UP001140560"/>
    </source>
</evidence>
<feature type="transmembrane region" description="Helical" evidence="4">
    <location>
        <begin position="266"/>
        <end position="286"/>
    </location>
</feature>
<dbReference type="GO" id="GO:0003735">
    <property type="term" value="F:structural constituent of ribosome"/>
    <property type="evidence" value="ECO:0007669"/>
    <property type="project" value="TreeGrafter"/>
</dbReference>
<accession>A0A9W8YHV4</accession>
<dbReference type="GO" id="GO:0005762">
    <property type="term" value="C:mitochondrial large ribosomal subunit"/>
    <property type="evidence" value="ECO:0007669"/>
    <property type="project" value="TreeGrafter"/>
</dbReference>
<dbReference type="Proteomes" id="UP001140560">
    <property type="component" value="Unassembled WGS sequence"/>
</dbReference>
<dbReference type="EMBL" id="JAPEUY010000001">
    <property type="protein sequence ID" value="KAJ4377808.1"/>
    <property type="molecule type" value="Genomic_DNA"/>
</dbReference>
<proteinExistence type="inferred from homology"/>
<reference evidence="5" key="1">
    <citation type="submission" date="2022-10" db="EMBL/GenBank/DDBJ databases">
        <title>Tapping the CABI collections for fungal endophytes: first genome assemblies for Collariella, Neodidymelliopsis, Ascochyta clinopodiicola, Didymella pomorum, Didymosphaeria variabile, Neocosmospora piperis and Neocucurbitaria cava.</title>
        <authorList>
            <person name="Hill R."/>
        </authorList>
    </citation>
    <scope>NUCLEOTIDE SEQUENCE</scope>
    <source>
        <strain evidence="5">IMI 356814</strain>
    </source>
</reference>
<keyword evidence="3" id="KW-0687">Ribonucleoprotein</keyword>
<organism evidence="5 6">
    <name type="scientific">Neocucurbitaria cava</name>
    <dbReference type="NCBI Taxonomy" id="798079"/>
    <lineage>
        <taxon>Eukaryota</taxon>
        <taxon>Fungi</taxon>
        <taxon>Dikarya</taxon>
        <taxon>Ascomycota</taxon>
        <taxon>Pezizomycotina</taxon>
        <taxon>Dothideomycetes</taxon>
        <taxon>Pleosporomycetidae</taxon>
        <taxon>Pleosporales</taxon>
        <taxon>Pleosporineae</taxon>
        <taxon>Cucurbitariaceae</taxon>
        <taxon>Neocucurbitaria</taxon>
    </lineage>
</organism>
<keyword evidence="6" id="KW-1185">Reference proteome</keyword>
<evidence type="ECO:0000256" key="2">
    <source>
        <dbReference type="ARBA" id="ARBA00022980"/>
    </source>
</evidence>
<dbReference type="Pfam" id="PF00687">
    <property type="entry name" value="Ribosomal_L1"/>
    <property type="match status" value="1"/>
</dbReference>
<dbReference type="InterPro" id="IPR023674">
    <property type="entry name" value="Ribosomal_uL1-like"/>
</dbReference>
<comment type="caution">
    <text evidence="5">The sequence shown here is derived from an EMBL/GenBank/DDBJ whole genome shotgun (WGS) entry which is preliminary data.</text>
</comment>
<evidence type="ECO:0000256" key="1">
    <source>
        <dbReference type="ARBA" id="ARBA00010531"/>
    </source>
</evidence>
<dbReference type="OrthoDB" id="1747252at2759"/>
<evidence type="ECO:0008006" key="7">
    <source>
        <dbReference type="Google" id="ProtNLM"/>
    </source>
</evidence>
<evidence type="ECO:0000256" key="3">
    <source>
        <dbReference type="ARBA" id="ARBA00023274"/>
    </source>
</evidence>
<dbReference type="CDD" id="cd00403">
    <property type="entry name" value="Ribosomal_L1"/>
    <property type="match status" value="1"/>
</dbReference>
<evidence type="ECO:0000256" key="4">
    <source>
        <dbReference type="SAM" id="Phobius"/>
    </source>
</evidence>
<keyword evidence="4" id="KW-0812">Transmembrane</keyword>
<dbReference type="Gene3D" id="3.30.190.20">
    <property type="match status" value="1"/>
</dbReference>
<comment type="similarity">
    <text evidence="1">Belongs to the universal ribosomal protein uL1 family.</text>
</comment>
<gene>
    <name evidence="5" type="ORF">N0V83_000638</name>
</gene>
<name>A0A9W8YHV4_9PLEO</name>
<dbReference type="SUPFAM" id="SSF56808">
    <property type="entry name" value="Ribosomal protein L1"/>
    <property type="match status" value="1"/>
</dbReference>
<dbReference type="FunFam" id="3.40.50.790:FF:000001">
    <property type="entry name" value="50S ribosomal protein L1"/>
    <property type="match status" value="1"/>
</dbReference>
<dbReference type="Gene3D" id="3.40.50.790">
    <property type="match status" value="1"/>
</dbReference>
<keyword evidence="4" id="KW-1133">Transmembrane helix</keyword>
<protein>
    <recommendedName>
        <fullName evidence="7">Ribosomal protein L1</fullName>
    </recommendedName>
</protein>
<sequence length="608" mass="67420">MATISRDGDYVTLPALQDFLPKGEEPPSFQSGSRVYNAEGQSAASSMSATSVTDGTNLPNLAEIYYLYYDVCVDRKSGFDKSNLKHWTALRGQFQFCVQKQEAYTSVNKFTLSKLLDFTTNLDWYRTIKNNTPAFCTKVEGEKDDFCVAESVMQGLSIQMGSIFNTSATFSDMNRTDIEYSTDWGPRLTRAVFGGGSETEPFCPVEQEGNGWGPGILQIGEYGFQKTLDGIARSLSDAFRYNGDLNPKVLGTETYQETVVLVDFRWFILPAVLYVIVAVFFVMTVFTTKLSALALPNSDRNLETNVMTFNSRKAPMAHLRSLIAPVSRLTTSSIAPSRSEVPRFSSLSYQTIRCATTKAQPKKKKKARNTFLQYDLKKAEQFSLIDAMHYIRAFEVGRNPSSSKYEMHVRLRTLKNGPVVRNRLRLPHPVKTDIRICVIAAPDSKAAAEARSAGATLVGEDEIFNQIKEGIIEFDRCICHIDSLQKLNKAGLGRQLGPKGLMPSTKTGTVVTSVGTSVRNMVGGSEYRERLGVIRMAVGQLGFTPEEMQRNVKAFMDALRKDIAQMSDRISKEVHEVVLSSTNSPGFTLNGEYRGANSIAPKELSGPL</sequence>
<dbReference type="PANTHER" id="PTHR36427">
    <property type="entry name" value="54S RIBOSOMAL PROTEIN L1, MITOCHONDRIAL"/>
    <property type="match status" value="1"/>
</dbReference>
<dbReference type="InterPro" id="IPR016095">
    <property type="entry name" value="Ribosomal_uL1_3-a/b-sand"/>
</dbReference>
<keyword evidence="2" id="KW-0689">Ribosomal protein</keyword>
<dbReference type="InterPro" id="IPR028364">
    <property type="entry name" value="Ribosomal_uL1/biogenesis"/>
</dbReference>
<dbReference type="PANTHER" id="PTHR36427:SF3">
    <property type="entry name" value="LARGE RIBOSOMAL SUBUNIT PROTEIN UL1M"/>
    <property type="match status" value="1"/>
</dbReference>
<keyword evidence="4" id="KW-0472">Membrane</keyword>